<comment type="pathway">
    <text evidence="1">Amino-acid biosynthesis; L-arginine biosynthesis; L-arginine from L-ornithine and carbamoyl phosphate: step 2/3.</text>
</comment>
<evidence type="ECO:0000259" key="9">
    <source>
        <dbReference type="Pfam" id="PF00764"/>
    </source>
</evidence>
<keyword evidence="5" id="KW-0028">Amino-acid biosynthesis</keyword>
<dbReference type="Pfam" id="PF20979">
    <property type="entry name" value="Arginosuc_syn_C"/>
    <property type="match status" value="1"/>
</dbReference>
<evidence type="ECO:0000256" key="1">
    <source>
        <dbReference type="ARBA" id="ARBA00004967"/>
    </source>
</evidence>
<name>A0ABP6YGL2_9PSEU</name>
<evidence type="ECO:0000313" key="12">
    <source>
        <dbReference type="Proteomes" id="UP001500689"/>
    </source>
</evidence>
<dbReference type="EMBL" id="BAAAZN010000026">
    <property type="protein sequence ID" value="GAA3581509.1"/>
    <property type="molecule type" value="Genomic_DNA"/>
</dbReference>
<dbReference type="PANTHER" id="PTHR11587:SF2">
    <property type="entry name" value="ARGININOSUCCINATE SYNTHASE"/>
    <property type="match status" value="1"/>
</dbReference>
<evidence type="ECO:0000259" key="10">
    <source>
        <dbReference type="Pfam" id="PF20979"/>
    </source>
</evidence>
<evidence type="ECO:0000256" key="7">
    <source>
        <dbReference type="ARBA" id="ARBA00022840"/>
    </source>
</evidence>
<organism evidence="11 12">
    <name type="scientific">Amycolatopsis ultiminotia</name>
    <dbReference type="NCBI Taxonomy" id="543629"/>
    <lineage>
        <taxon>Bacteria</taxon>
        <taxon>Bacillati</taxon>
        <taxon>Actinomycetota</taxon>
        <taxon>Actinomycetes</taxon>
        <taxon>Pseudonocardiales</taxon>
        <taxon>Pseudonocardiaceae</taxon>
        <taxon>Amycolatopsis</taxon>
    </lineage>
</organism>
<protein>
    <recommendedName>
        <fullName evidence="2">argininosuccinate synthase</fullName>
        <ecNumber evidence="2">6.3.4.5</ecNumber>
    </recommendedName>
</protein>
<evidence type="ECO:0000256" key="4">
    <source>
        <dbReference type="ARBA" id="ARBA00022598"/>
    </source>
</evidence>
<dbReference type="SUPFAM" id="SSF52402">
    <property type="entry name" value="Adenine nucleotide alpha hydrolases-like"/>
    <property type="match status" value="1"/>
</dbReference>
<evidence type="ECO:0000256" key="8">
    <source>
        <dbReference type="SAM" id="MobiDB-lite"/>
    </source>
</evidence>
<feature type="region of interest" description="Disordered" evidence="8">
    <location>
        <begin position="331"/>
        <end position="366"/>
    </location>
</feature>
<gene>
    <name evidence="11" type="ORF">GCM10022222_77740</name>
</gene>
<feature type="domain" description="Arginosuccinate synthase-like N-terminal" evidence="9">
    <location>
        <begin position="4"/>
        <end position="152"/>
    </location>
</feature>
<accession>A0ABP6YGL2</accession>
<keyword evidence="4" id="KW-0436">Ligase</keyword>
<dbReference type="InterPro" id="IPR024074">
    <property type="entry name" value="AS_cat/multimer_dom_body"/>
</dbReference>
<evidence type="ECO:0000256" key="3">
    <source>
        <dbReference type="ARBA" id="ARBA00022571"/>
    </source>
</evidence>
<dbReference type="Gene3D" id="3.40.50.620">
    <property type="entry name" value="HUPs"/>
    <property type="match status" value="1"/>
</dbReference>
<dbReference type="Pfam" id="PF00764">
    <property type="entry name" value="Arginosuc_synth"/>
    <property type="match status" value="1"/>
</dbReference>
<keyword evidence="3" id="KW-0055">Arginine biosynthesis</keyword>
<proteinExistence type="predicted"/>
<dbReference type="RefSeq" id="WP_344868395.1">
    <property type="nucleotide sequence ID" value="NZ_BAAAZN010000026.1"/>
</dbReference>
<sequence length="366" mass="38606">MIRRVVLAYSGGLGSTVALGLLAPQADVLAVVVDFGTGDVDLGAIRRRAFECGAADVVEVEARDELADGYCLPALQANAVVLGCYPLVASLARPVLAGHLVAVAENHAASAVAHGGDGVLTTTVADLAPGLDVLEPVTDRDDAVRYARERCLPVGGPQVSTKRTLWGRDVDAPVLVDLSRAPGAVFSYVEDAAVNFDAPDEVVVTFERGVPVALDGETVSVAEAVQRLGHRAGGYGFGRFDLDLAGGGRESYEAPGAAALLTAHRELEAVTLDRDLARFKRGIDRRWTELVQDGSWFSPLREPLDAFVRQAQERVSGEVRLALHTGTVAGERGVPGRRARPAGRRYRPVTGQTPLGSAQHPTPQAS</sequence>
<evidence type="ECO:0000256" key="2">
    <source>
        <dbReference type="ARBA" id="ARBA00012286"/>
    </source>
</evidence>
<reference evidence="12" key="1">
    <citation type="journal article" date="2019" name="Int. J. Syst. Evol. Microbiol.">
        <title>The Global Catalogue of Microorganisms (GCM) 10K type strain sequencing project: providing services to taxonomists for standard genome sequencing and annotation.</title>
        <authorList>
            <consortium name="The Broad Institute Genomics Platform"/>
            <consortium name="The Broad Institute Genome Sequencing Center for Infectious Disease"/>
            <person name="Wu L."/>
            <person name="Ma J."/>
        </authorList>
    </citation>
    <scope>NUCLEOTIDE SEQUENCE [LARGE SCALE GENOMIC DNA]</scope>
    <source>
        <strain evidence="12">JCM 16898</strain>
    </source>
</reference>
<dbReference type="Gene3D" id="3.90.1260.10">
    <property type="entry name" value="Argininosuccinate synthetase, chain A, domain 2"/>
    <property type="match status" value="1"/>
</dbReference>
<dbReference type="EC" id="6.3.4.5" evidence="2"/>
<feature type="domain" description="Arginosuccinate synthase C-terminal" evidence="10">
    <location>
        <begin position="160"/>
        <end position="329"/>
    </location>
</feature>
<dbReference type="PANTHER" id="PTHR11587">
    <property type="entry name" value="ARGININOSUCCINATE SYNTHASE"/>
    <property type="match status" value="1"/>
</dbReference>
<dbReference type="InterPro" id="IPR001518">
    <property type="entry name" value="Arginosuc_synth"/>
</dbReference>
<keyword evidence="6" id="KW-0547">Nucleotide-binding</keyword>
<dbReference type="Proteomes" id="UP001500689">
    <property type="component" value="Unassembled WGS sequence"/>
</dbReference>
<dbReference type="InterPro" id="IPR014729">
    <property type="entry name" value="Rossmann-like_a/b/a_fold"/>
</dbReference>
<keyword evidence="7" id="KW-0067">ATP-binding</keyword>
<dbReference type="SUPFAM" id="SSF69864">
    <property type="entry name" value="Argininosuccinate synthetase, C-terminal domain"/>
    <property type="match status" value="1"/>
</dbReference>
<evidence type="ECO:0000256" key="5">
    <source>
        <dbReference type="ARBA" id="ARBA00022605"/>
    </source>
</evidence>
<dbReference type="InterPro" id="IPR048268">
    <property type="entry name" value="Arginosuc_syn_C"/>
</dbReference>
<feature type="compositionally biased region" description="Basic residues" evidence="8">
    <location>
        <begin position="335"/>
        <end position="347"/>
    </location>
</feature>
<feature type="compositionally biased region" description="Polar residues" evidence="8">
    <location>
        <begin position="350"/>
        <end position="366"/>
    </location>
</feature>
<comment type="caution">
    <text evidence="11">The sequence shown here is derived from an EMBL/GenBank/DDBJ whole genome shotgun (WGS) entry which is preliminary data.</text>
</comment>
<evidence type="ECO:0000256" key="6">
    <source>
        <dbReference type="ARBA" id="ARBA00022741"/>
    </source>
</evidence>
<dbReference type="InterPro" id="IPR048267">
    <property type="entry name" value="Arginosuc_syn_N"/>
</dbReference>
<evidence type="ECO:0000313" key="11">
    <source>
        <dbReference type="EMBL" id="GAA3581509.1"/>
    </source>
</evidence>
<keyword evidence="12" id="KW-1185">Reference proteome</keyword>